<dbReference type="Proteomes" id="UP001356428">
    <property type="component" value="Chromosome"/>
</dbReference>
<keyword evidence="1" id="KW-0472">Membrane</keyword>
<sequence length="77" mass="8412">MLSDIGPLELLVIAALLVILVTPSVIAYRRKVERLWLVVLVNVIAGPTGLLWFVALYMAMTMSTRSADNMLPADDAV</sequence>
<evidence type="ECO:0000313" key="3">
    <source>
        <dbReference type="Proteomes" id="UP001356428"/>
    </source>
</evidence>
<protein>
    <submittedName>
        <fullName evidence="2">Superinfection immunity protein</fullName>
    </submittedName>
</protein>
<organism evidence="2 3">
    <name type="scientific">Streptomyces cyaneofuscatus</name>
    <dbReference type="NCBI Taxonomy" id="66883"/>
    <lineage>
        <taxon>Bacteria</taxon>
        <taxon>Bacillati</taxon>
        <taxon>Actinomycetota</taxon>
        <taxon>Actinomycetes</taxon>
        <taxon>Kitasatosporales</taxon>
        <taxon>Streptomycetaceae</taxon>
        <taxon>Streptomyces</taxon>
    </lineage>
</organism>
<feature type="transmembrane region" description="Helical" evidence="1">
    <location>
        <begin position="35"/>
        <end position="60"/>
    </location>
</feature>
<name>A0ABZ1EVC0_9ACTN</name>
<dbReference type="EMBL" id="CP109083">
    <property type="protein sequence ID" value="WSB08075.1"/>
    <property type="molecule type" value="Genomic_DNA"/>
</dbReference>
<dbReference type="InterPro" id="IPR016410">
    <property type="entry name" value="Phage_imm"/>
</dbReference>
<dbReference type="Pfam" id="PF14373">
    <property type="entry name" value="Imm_superinfect"/>
    <property type="match status" value="1"/>
</dbReference>
<reference evidence="2 3" key="1">
    <citation type="submission" date="2022-10" db="EMBL/GenBank/DDBJ databases">
        <title>The complete genomes of actinobacterial strains from the NBC collection.</title>
        <authorList>
            <person name="Joergensen T.S."/>
            <person name="Alvarez Arevalo M."/>
            <person name="Sterndorff E.B."/>
            <person name="Faurdal D."/>
            <person name="Vuksanovic O."/>
            <person name="Mourched A.-S."/>
            <person name="Charusanti P."/>
            <person name="Shaw S."/>
            <person name="Blin K."/>
            <person name="Weber T."/>
        </authorList>
    </citation>
    <scope>NUCLEOTIDE SEQUENCE [LARGE SCALE GENOMIC DNA]</scope>
    <source>
        <strain evidence="2 3">NBC 01792</strain>
    </source>
</reference>
<evidence type="ECO:0000313" key="2">
    <source>
        <dbReference type="EMBL" id="WSB08075.1"/>
    </source>
</evidence>
<gene>
    <name evidence="2" type="ORF">OG849_12860</name>
</gene>
<evidence type="ECO:0000256" key="1">
    <source>
        <dbReference type="SAM" id="Phobius"/>
    </source>
</evidence>
<dbReference type="RefSeq" id="WP_326705511.1">
    <property type="nucleotide sequence ID" value="NZ_CP108861.1"/>
</dbReference>
<keyword evidence="3" id="KW-1185">Reference proteome</keyword>
<feature type="transmembrane region" description="Helical" evidence="1">
    <location>
        <begin position="6"/>
        <end position="28"/>
    </location>
</feature>
<accession>A0ABZ1EVC0</accession>
<keyword evidence="1" id="KW-0812">Transmembrane</keyword>
<proteinExistence type="predicted"/>
<keyword evidence="1" id="KW-1133">Transmembrane helix</keyword>